<gene>
    <name evidence="1" type="ORF">NP493_318g01033</name>
</gene>
<dbReference type="Proteomes" id="UP001209878">
    <property type="component" value="Unassembled WGS sequence"/>
</dbReference>
<dbReference type="SMART" id="SM00135">
    <property type="entry name" value="LY"/>
    <property type="match status" value="4"/>
</dbReference>
<dbReference type="SUPFAM" id="SSF63825">
    <property type="entry name" value="YWTD domain"/>
    <property type="match status" value="1"/>
</dbReference>
<proteinExistence type="predicted"/>
<dbReference type="InterPro" id="IPR000033">
    <property type="entry name" value="LDLR_classB_rpt"/>
</dbReference>
<reference evidence="1" key="1">
    <citation type="journal article" date="2023" name="Mol. Biol. Evol.">
        <title>Third-Generation Sequencing Reveals the Adaptive Role of the Epigenome in Three Deep-Sea Polychaetes.</title>
        <authorList>
            <person name="Perez M."/>
            <person name="Aroh O."/>
            <person name="Sun Y."/>
            <person name="Lan Y."/>
            <person name="Juniper S.K."/>
            <person name="Young C.R."/>
            <person name="Angers B."/>
            <person name="Qian P.Y."/>
        </authorList>
    </citation>
    <scope>NUCLEOTIDE SEQUENCE</scope>
    <source>
        <strain evidence="1">R07B-5</strain>
    </source>
</reference>
<dbReference type="PANTHER" id="PTHR46513">
    <property type="entry name" value="VITELLOGENIN RECEPTOR-LIKE PROTEIN-RELATED-RELATED"/>
    <property type="match status" value="1"/>
</dbReference>
<accession>A0AAD9NVW1</accession>
<protein>
    <recommendedName>
        <fullName evidence="3">Low-density lipoprotein receptor repeat class B</fullName>
    </recommendedName>
</protein>
<comment type="caution">
    <text evidence="1">The sequence shown here is derived from an EMBL/GenBank/DDBJ whole genome shotgun (WGS) entry which is preliminary data.</text>
</comment>
<dbReference type="AlphaFoldDB" id="A0AAD9NVW1"/>
<evidence type="ECO:0008006" key="3">
    <source>
        <dbReference type="Google" id="ProtNLM"/>
    </source>
</evidence>
<evidence type="ECO:0000313" key="1">
    <source>
        <dbReference type="EMBL" id="KAK2183131.1"/>
    </source>
</evidence>
<dbReference type="InterPro" id="IPR050778">
    <property type="entry name" value="Cueball_EGF_LRP_Nidogen"/>
</dbReference>
<dbReference type="EMBL" id="JAODUO010000322">
    <property type="protein sequence ID" value="KAK2183131.1"/>
    <property type="molecule type" value="Genomic_DNA"/>
</dbReference>
<dbReference type="Gene3D" id="2.120.10.30">
    <property type="entry name" value="TolB, C-terminal domain"/>
    <property type="match status" value="1"/>
</dbReference>
<dbReference type="PANTHER" id="PTHR46513:SF13">
    <property type="entry name" value="EGF-LIKE DOMAIN-CONTAINING PROTEIN"/>
    <property type="match status" value="1"/>
</dbReference>
<name>A0AAD9NVW1_RIDPI</name>
<keyword evidence="2" id="KW-1185">Reference proteome</keyword>
<dbReference type="InterPro" id="IPR011042">
    <property type="entry name" value="6-blade_b-propeller_TolB-like"/>
</dbReference>
<organism evidence="1 2">
    <name type="scientific">Ridgeia piscesae</name>
    <name type="common">Tubeworm</name>
    <dbReference type="NCBI Taxonomy" id="27915"/>
    <lineage>
        <taxon>Eukaryota</taxon>
        <taxon>Metazoa</taxon>
        <taxon>Spiralia</taxon>
        <taxon>Lophotrochozoa</taxon>
        <taxon>Annelida</taxon>
        <taxon>Polychaeta</taxon>
        <taxon>Sedentaria</taxon>
        <taxon>Canalipalpata</taxon>
        <taxon>Sabellida</taxon>
        <taxon>Siboglinidae</taxon>
        <taxon>Ridgeia</taxon>
    </lineage>
</organism>
<sequence length="282" mass="31261">MSLCFPDTDTLYSLVVVARPDILKVPVISNVIPPRYGTPIEITYGGNQSRAIAVDAVHGVVYWTDGGLIKRAALDGNYSHVILDAVDADLTRLAVDPIKEKIYFTDFTGETAGMVNTDGSGRQALFNETGRLRGIAVDYKAGLLFRIWKQSIHRSNLDGSEDIEIVSSSNTTWRKVLAINCNSKNTTNNKKICWTDYRMKIIECSDYNGDNRDVYNTTGWPLALQMANDVIYYTQHHPNSVNTIQLKDGNRSVIDMGPYNGRRMIGIDIILADCTTAATSGR</sequence>
<evidence type="ECO:0000313" key="2">
    <source>
        <dbReference type="Proteomes" id="UP001209878"/>
    </source>
</evidence>